<keyword evidence="4 6" id="KW-0496">Mitochondrion</keyword>
<dbReference type="Proteomes" id="UP000292447">
    <property type="component" value="Chromosome II"/>
</dbReference>
<sequence>MFRHYYKALYRRVARLPLDHRSLGIAKQKLRFHFTQEKVVPTFSVVNRKLYDRVVSVFDSILVDEKYKDFDQLLSLIYRDLEPRPQWVDQLRHTRYSAFKRTWPQVHLIDEFADRKNSKAYHVALAKMQPVTEFLFVKALGIPRTDFLGTLKPLSRLGFENQETSESQLLEEVQRFHKFLSTNAKHLLDTQISMLEVCYKPNRYGLPPSIATMEAELKAKVNYAKYLVDAFRPLSKDNLLYLIDFVTSKEESCQRINPAFFRFMLRKRAKEENELSPGVQKYVRHKQLIPNERNISYYYRSFVVRQFFIDDDGEYAMSPMRNIYD</sequence>
<name>A0A4P6XJ74_9ASCO</name>
<dbReference type="Pfam" id="PF17053">
    <property type="entry name" value="GEP5"/>
    <property type="match status" value="1"/>
</dbReference>
<evidence type="ECO:0000313" key="8">
    <source>
        <dbReference type="Proteomes" id="UP000292447"/>
    </source>
</evidence>
<gene>
    <name evidence="7" type="primary">MPUL0B05190</name>
    <name evidence="7" type="ORF">METSCH_B05190</name>
</gene>
<evidence type="ECO:0000256" key="6">
    <source>
        <dbReference type="RuleBase" id="RU363007"/>
    </source>
</evidence>
<comment type="subcellular location">
    <subcellularLocation>
        <location evidence="1 6">Mitochondrion</location>
    </subcellularLocation>
</comment>
<evidence type="ECO:0000256" key="1">
    <source>
        <dbReference type="ARBA" id="ARBA00004173"/>
    </source>
</evidence>
<protein>
    <recommendedName>
        <fullName evidence="3 6">Genetic interactor of prohibitin 5, mitochondrial</fullName>
    </recommendedName>
</protein>
<dbReference type="EMBL" id="CP034457">
    <property type="protein sequence ID" value="QBM87317.1"/>
    <property type="molecule type" value="Genomic_DNA"/>
</dbReference>
<evidence type="ECO:0000256" key="3">
    <source>
        <dbReference type="ARBA" id="ARBA00018341"/>
    </source>
</evidence>
<evidence type="ECO:0000256" key="2">
    <source>
        <dbReference type="ARBA" id="ARBA00008036"/>
    </source>
</evidence>
<comment type="similarity">
    <text evidence="2 6">Belongs to the GEP5 family.</text>
</comment>
<comment type="function">
    <text evidence="5 6">Essential for respiratory growth and required for maintenance of mtDNA. Required for cell survival in the absence of prohibitins.</text>
</comment>
<evidence type="ECO:0000256" key="4">
    <source>
        <dbReference type="ARBA" id="ARBA00023128"/>
    </source>
</evidence>
<evidence type="ECO:0000313" key="7">
    <source>
        <dbReference type="EMBL" id="QBM87317.1"/>
    </source>
</evidence>
<proteinExistence type="inferred from homology"/>
<evidence type="ECO:0000256" key="5">
    <source>
        <dbReference type="ARBA" id="ARBA00025061"/>
    </source>
</evidence>
<reference evidence="8" key="1">
    <citation type="submission" date="2019-03" db="EMBL/GenBank/DDBJ databases">
        <title>Snf2 controls pulcherriminic acid biosynthesis and connects pigmentation and antifungal activity of the yeast Metschnikowia pulcherrima.</title>
        <authorList>
            <person name="Gore-Lloyd D."/>
            <person name="Sumann I."/>
            <person name="Brachmann A.O."/>
            <person name="Schneeberger K."/>
            <person name="Ortiz-Merino R.A."/>
            <person name="Moreno-Beltran M."/>
            <person name="Schlaefli M."/>
            <person name="Kirner P."/>
            <person name="Santos Kron A."/>
            <person name="Wolfe K.H."/>
            <person name="Piel J."/>
            <person name="Ahrens C.H."/>
            <person name="Henk D."/>
            <person name="Freimoser F.M."/>
        </authorList>
    </citation>
    <scope>NUCLEOTIDE SEQUENCE [LARGE SCALE GENOMIC DNA]</scope>
    <source>
        <strain evidence="8">APC 1.2</strain>
    </source>
</reference>
<keyword evidence="8" id="KW-1185">Reference proteome</keyword>
<dbReference type="GO" id="GO:0005739">
    <property type="term" value="C:mitochondrion"/>
    <property type="evidence" value="ECO:0007669"/>
    <property type="project" value="UniProtKB-SubCell"/>
</dbReference>
<organism evidence="7 8">
    <name type="scientific">Metschnikowia aff. pulcherrima</name>
    <dbReference type="NCBI Taxonomy" id="2163413"/>
    <lineage>
        <taxon>Eukaryota</taxon>
        <taxon>Fungi</taxon>
        <taxon>Dikarya</taxon>
        <taxon>Ascomycota</taxon>
        <taxon>Saccharomycotina</taxon>
        <taxon>Pichiomycetes</taxon>
        <taxon>Metschnikowiaceae</taxon>
        <taxon>Metschnikowia</taxon>
    </lineage>
</organism>
<dbReference type="InterPro" id="IPR031455">
    <property type="entry name" value="Gep5"/>
</dbReference>
<accession>A0A4P6XJ74</accession>
<dbReference type="AlphaFoldDB" id="A0A4P6XJ74"/>